<dbReference type="EMBL" id="GDQN01003754">
    <property type="protein sequence ID" value="JAT87300.1"/>
    <property type="molecule type" value="Transcribed_RNA"/>
</dbReference>
<feature type="region of interest" description="Disordered" evidence="1">
    <location>
        <begin position="289"/>
        <end position="324"/>
    </location>
</feature>
<dbReference type="AlphaFoldDB" id="A0A1E1WJV9"/>
<accession>A0A1E1WJV9</accession>
<feature type="non-terminal residue" evidence="3">
    <location>
        <position position="343"/>
    </location>
</feature>
<gene>
    <name evidence="3" type="ORF">g.429</name>
</gene>
<dbReference type="GO" id="GO:0008010">
    <property type="term" value="F:structural constituent of chitin-based larval cuticle"/>
    <property type="evidence" value="ECO:0007669"/>
    <property type="project" value="TreeGrafter"/>
</dbReference>
<reference evidence="3" key="1">
    <citation type="submission" date="2015-09" db="EMBL/GenBank/DDBJ databases">
        <title>De novo assembly of Pectinophora gossypiella (Pink Bollworm) gut transcriptome.</title>
        <authorList>
            <person name="Tassone E.E."/>
        </authorList>
    </citation>
    <scope>NUCLEOTIDE SEQUENCE</scope>
</reference>
<dbReference type="GO" id="GO:0062129">
    <property type="term" value="C:chitin-based extracellular matrix"/>
    <property type="evidence" value="ECO:0007669"/>
    <property type="project" value="TreeGrafter"/>
</dbReference>
<evidence type="ECO:0000313" key="3">
    <source>
        <dbReference type="EMBL" id="JAT87300.1"/>
    </source>
</evidence>
<proteinExistence type="predicted"/>
<sequence length="343" mass="35540">QSLGGGNTGTLSSIGYQTGIGSGVGYQTGVGSGAGSQNYQTGGLSSGISSGISSGLGSGLNTIAQPSYQYSSGAASQGGYQYQTSSQYQSSAVEKYQQFYNQVQQQPAQVFKHFYVHAAPEEPEVPKPRNPVVFPAPQKHYKIIFIKAPSQTVYTPQYIPVPQQNEEKTIVYVLVKKPEDQQPIAIPKIEQKAPTKPEVFFIKYKNKEDSQSVINNIVNDYNSKGDSASFVGGVGTGQFGSGSASSQFGSGLGQYAQLDSGNYAQGGSGQYVHNDAGNYAQGSYEGQYSQSAGEASGSGSSSFGSGSQTSTLGLGSSSFGGSTGQTVSLASADASSSTGAFDN</sequence>
<feature type="non-terminal residue" evidence="3">
    <location>
        <position position="1"/>
    </location>
</feature>
<dbReference type="PANTHER" id="PTHR31927:SF13">
    <property type="entry name" value="TWEEDLEBETA"/>
    <property type="match status" value="1"/>
</dbReference>
<feature type="domain" description="DUF243" evidence="2">
    <location>
        <begin position="108"/>
        <end position="207"/>
    </location>
</feature>
<dbReference type="GO" id="GO:0040003">
    <property type="term" value="P:chitin-based cuticle development"/>
    <property type="evidence" value="ECO:0007669"/>
    <property type="project" value="TreeGrafter"/>
</dbReference>
<dbReference type="SMART" id="SM00690">
    <property type="entry name" value="DM5"/>
    <property type="match status" value="1"/>
</dbReference>
<dbReference type="Pfam" id="PF03103">
    <property type="entry name" value="DUF243"/>
    <property type="match status" value="1"/>
</dbReference>
<evidence type="ECO:0000259" key="2">
    <source>
        <dbReference type="SMART" id="SM00690"/>
    </source>
</evidence>
<organism evidence="3">
    <name type="scientific">Pectinophora gossypiella</name>
    <name type="common">Cotton pink bollworm</name>
    <name type="synonym">Depressaria gossypiella</name>
    <dbReference type="NCBI Taxonomy" id="13191"/>
    <lineage>
        <taxon>Eukaryota</taxon>
        <taxon>Metazoa</taxon>
        <taxon>Ecdysozoa</taxon>
        <taxon>Arthropoda</taxon>
        <taxon>Hexapoda</taxon>
        <taxon>Insecta</taxon>
        <taxon>Pterygota</taxon>
        <taxon>Neoptera</taxon>
        <taxon>Endopterygota</taxon>
        <taxon>Lepidoptera</taxon>
        <taxon>Glossata</taxon>
        <taxon>Ditrysia</taxon>
        <taxon>Gelechioidea</taxon>
        <taxon>Gelechiidae</taxon>
        <taxon>Apatetrinae</taxon>
        <taxon>Pectinophora</taxon>
    </lineage>
</organism>
<dbReference type="OrthoDB" id="6376010at2759"/>
<dbReference type="InterPro" id="IPR004145">
    <property type="entry name" value="DUF243"/>
</dbReference>
<evidence type="ECO:0000256" key="1">
    <source>
        <dbReference type="SAM" id="MobiDB-lite"/>
    </source>
</evidence>
<name>A0A1E1WJV9_PECGO</name>
<dbReference type="PANTHER" id="PTHR31927">
    <property type="entry name" value="FI07246P-RELATED-RELATED"/>
    <property type="match status" value="1"/>
</dbReference>
<protein>
    <recommendedName>
        <fullName evidence="2">DUF243 domain-containing protein</fullName>
    </recommendedName>
</protein>